<protein>
    <submittedName>
        <fullName evidence="1">Uncharacterized protein</fullName>
    </submittedName>
</protein>
<proteinExistence type="predicted"/>
<feature type="non-terminal residue" evidence="1">
    <location>
        <position position="26"/>
    </location>
</feature>
<sequence length="26" mass="3072">MVYFLKISNRHLDLKGGEIKFQSTFV</sequence>
<organism evidence="1">
    <name type="scientific">marine metagenome</name>
    <dbReference type="NCBI Taxonomy" id="408172"/>
    <lineage>
        <taxon>unclassified sequences</taxon>
        <taxon>metagenomes</taxon>
        <taxon>ecological metagenomes</taxon>
    </lineage>
</organism>
<gene>
    <name evidence="1" type="ORF">METZ01_LOCUS459940</name>
</gene>
<dbReference type="EMBL" id="UINC01192110">
    <property type="protein sequence ID" value="SVE07086.1"/>
    <property type="molecule type" value="Genomic_DNA"/>
</dbReference>
<dbReference type="AlphaFoldDB" id="A0A383AGP2"/>
<evidence type="ECO:0000313" key="1">
    <source>
        <dbReference type="EMBL" id="SVE07086.1"/>
    </source>
</evidence>
<reference evidence="1" key="1">
    <citation type="submission" date="2018-05" db="EMBL/GenBank/DDBJ databases">
        <authorList>
            <person name="Lanie J.A."/>
            <person name="Ng W.-L."/>
            <person name="Kazmierczak K.M."/>
            <person name="Andrzejewski T.M."/>
            <person name="Davidsen T.M."/>
            <person name="Wayne K.J."/>
            <person name="Tettelin H."/>
            <person name="Glass J.I."/>
            <person name="Rusch D."/>
            <person name="Podicherti R."/>
            <person name="Tsui H.-C.T."/>
            <person name="Winkler M.E."/>
        </authorList>
    </citation>
    <scope>NUCLEOTIDE SEQUENCE</scope>
</reference>
<accession>A0A383AGP2</accession>
<name>A0A383AGP2_9ZZZZ</name>